<name>A0A1B4V1U8_9GAMM</name>
<dbReference type="PROSITE" id="PS51257">
    <property type="entry name" value="PROKAR_LIPOPROTEIN"/>
    <property type="match status" value="1"/>
</dbReference>
<evidence type="ECO:0000256" key="2">
    <source>
        <dbReference type="SAM" id="Coils"/>
    </source>
</evidence>
<reference evidence="4 5" key="1">
    <citation type="submission" date="2015-08" db="EMBL/GenBank/DDBJ databases">
        <title>Complete genome sequence of Sulfurifustis variabilis.</title>
        <authorList>
            <person name="Miura A."/>
            <person name="Kojima H."/>
            <person name="Fukui M."/>
        </authorList>
    </citation>
    <scope>NUCLEOTIDE SEQUENCE [LARGE SCALE GENOMIC DNA]</scope>
    <source>
        <strain evidence="5">skN76</strain>
    </source>
</reference>
<sequence>MNRFLLTSAVVAATLAMGGCVSSGKYEQLEADKNQVEKEKGTLQEQTAALEKEKSLLQEQIAALEKEKAALEANSQQRQSQYDALVKKLSAEVEQGQLQVRQYKNMLSVDVAEKIFFDSGRAELKESGKEVLAKVGEALKSYEDKVIRVVGYTDNVPIAKSMQRIYPTNWELSVARATNVVRFLQDAGVPPERMVAAGRGEFSPVAPNDTAEGRQKNRRIEIMLIDEKAAEELTTAQQ</sequence>
<keyword evidence="5" id="KW-1185">Reference proteome</keyword>
<evidence type="ECO:0000256" key="1">
    <source>
        <dbReference type="PROSITE-ProRule" id="PRU00473"/>
    </source>
</evidence>
<dbReference type="Gene3D" id="3.30.1330.60">
    <property type="entry name" value="OmpA-like domain"/>
    <property type="match status" value="1"/>
</dbReference>
<dbReference type="CDD" id="cd07185">
    <property type="entry name" value="OmpA_C-like"/>
    <property type="match status" value="1"/>
</dbReference>
<dbReference type="PANTHER" id="PTHR30329">
    <property type="entry name" value="STATOR ELEMENT OF FLAGELLAR MOTOR COMPLEX"/>
    <property type="match status" value="1"/>
</dbReference>
<evidence type="ECO:0000313" key="5">
    <source>
        <dbReference type="Proteomes" id="UP000218899"/>
    </source>
</evidence>
<dbReference type="InterPro" id="IPR050330">
    <property type="entry name" value="Bact_OuterMem_StrucFunc"/>
</dbReference>
<dbReference type="GO" id="GO:0016020">
    <property type="term" value="C:membrane"/>
    <property type="evidence" value="ECO:0007669"/>
    <property type="project" value="UniProtKB-UniRule"/>
</dbReference>
<evidence type="ECO:0000259" key="3">
    <source>
        <dbReference type="PROSITE" id="PS51123"/>
    </source>
</evidence>
<keyword evidence="2" id="KW-0175">Coiled coil</keyword>
<dbReference type="AlphaFoldDB" id="A0A1B4V1U8"/>
<dbReference type="KEGG" id="sva:SVA_0900"/>
<dbReference type="OrthoDB" id="9815217at2"/>
<dbReference type="InterPro" id="IPR036737">
    <property type="entry name" value="OmpA-like_sf"/>
</dbReference>
<feature type="coiled-coil region" evidence="2">
    <location>
        <begin position="26"/>
        <end position="106"/>
    </location>
</feature>
<dbReference type="EMBL" id="AP014936">
    <property type="protein sequence ID" value="BAU47479.1"/>
    <property type="molecule type" value="Genomic_DNA"/>
</dbReference>
<feature type="domain" description="OmpA-like" evidence="3">
    <location>
        <begin position="104"/>
        <end position="228"/>
    </location>
</feature>
<dbReference type="InterPro" id="IPR006665">
    <property type="entry name" value="OmpA-like"/>
</dbReference>
<keyword evidence="1" id="KW-0472">Membrane</keyword>
<dbReference type="Pfam" id="PF00691">
    <property type="entry name" value="OmpA"/>
    <property type="match status" value="1"/>
</dbReference>
<dbReference type="PROSITE" id="PS51123">
    <property type="entry name" value="OMPA_2"/>
    <property type="match status" value="1"/>
</dbReference>
<dbReference type="PANTHER" id="PTHR30329:SF21">
    <property type="entry name" value="LIPOPROTEIN YIAD-RELATED"/>
    <property type="match status" value="1"/>
</dbReference>
<gene>
    <name evidence="4" type="ORF">SVA_0900</name>
</gene>
<dbReference type="Proteomes" id="UP000218899">
    <property type="component" value="Chromosome"/>
</dbReference>
<dbReference type="RefSeq" id="WP_148665377.1">
    <property type="nucleotide sequence ID" value="NZ_AP014936.1"/>
</dbReference>
<protein>
    <submittedName>
        <fullName evidence="4">Chemotaxis protein MotB</fullName>
    </submittedName>
</protein>
<evidence type="ECO:0000313" key="4">
    <source>
        <dbReference type="EMBL" id="BAU47479.1"/>
    </source>
</evidence>
<organism evidence="4 5">
    <name type="scientific">Sulfurifustis variabilis</name>
    <dbReference type="NCBI Taxonomy" id="1675686"/>
    <lineage>
        <taxon>Bacteria</taxon>
        <taxon>Pseudomonadati</taxon>
        <taxon>Pseudomonadota</taxon>
        <taxon>Gammaproteobacteria</taxon>
        <taxon>Acidiferrobacterales</taxon>
        <taxon>Acidiferrobacteraceae</taxon>
        <taxon>Sulfurifustis</taxon>
    </lineage>
</organism>
<accession>A0A1B4V1U8</accession>
<dbReference type="SUPFAM" id="SSF103088">
    <property type="entry name" value="OmpA-like"/>
    <property type="match status" value="1"/>
</dbReference>
<proteinExistence type="predicted"/>